<protein>
    <recommendedName>
        <fullName evidence="6">FYVE-type domain-containing protein</fullName>
    </recommendedName>
</protein>
<dbReference type="SMART" id="SM00064">
    <property type="entry name" value="FYVE"/>
    <property type="match status" value="1"/>
</dbReference>
<dbReference type="SUPFAM" id="SSF55961">
    <property type="entry name" value="Bet v1-like"/>
    <property type="match status" value="1"/>
</dbReference>
<proteinExistence type="predicted"/>
<dbReference type="PROSITE" id="PS50178">
    <property type="entry name" value="ZF_FYVE"/>
    <property type="match status" value="1"/>
</dbReference>
<accession>A0A6G0W8S8</accession>
<dbReference type="SUPFAM" id="SSF57903">
    <property type="entry name" value="FYVE/PHD zinc finger"/>
    <property type="match status" value="1"/>
</dbReference>
<evidence type="ECO:0000256" key="3">
    <source>
        <dbReference type="ARBA" id="ARBA00022833"/>
    </source>
</evidence>
<dbReference type="CDD" id="cd00065">
    <property type="entry name" value="FYVE_like_SF"/>
    <property type="match status" value="1"/>
</dbReference>
<dbReference type="VEuPathDB" id="FungiDB:AeMF1_004109"/>
<evidence type="ECO:0000259" key="6">
    <source>
        <dbReference type="PROSITE" id="PS50178"/>
    </source>
</evidence>
<dbReference type="InterPro" id="IPR023393">
    <property type="entry name" value="START-like_dom_sf"/>
</dbReference>
<evidence type="ECO:0000256" key="5">
    <source>
        <dbReference type="SAM" id="MobiDB-lite"/>
    </source>
</evidence>
<dbReference type="Gene3D" id="3.30.40.10">
    <property type="entry name" value="Zinc/RING finger domain, C3HC4 (zinc finger)"/>
    <property type="match status" value="1"/>
</dbReference>
<evidence type="ECO:0000256" key="2">
    <source>
        <dbReference type="ARBA" id="ARBA00022771"/>
    </source>
</evidence>
<evidence type="ECO:0000313" key="7">
    <source>
        <dbReference type="EMBL" id="KAF0723596.1"/>
    </source>
</evidence>
<reference evidence="7 8" key="1">
    <citation type="submission" date="2019-07" db="EMBL/GenBank/DDBJ databases">
        <title>Genomics analysis of Aphanomyces spp. identifies a new class of oomycete effector associated with host adaptation.</title>
        <authorList>
            <person name="Gaulin E."/>
        </authorList>
    </citation>
    <scope>NUCLEOTIDE SEQUENCE [LARGE SCALE GENOMIC DNA]</scope>
    <source>
        <strain evidence="7 8">ATCC 201684</strain>
    </source>
</reference>
<keyword evidence="8" id="KW-1185">Reference proteome</keyword>
<dbReference type="InterPro" id="IPR017455">
    <property type="entry name" value="Znf_FYVE-rel"/>
</dbReference>
<dbReference type="GO" id="GO:0008270">
    <property type="term" value="F:zinc ion binding"/>
    <property type="evidence" value="ECO:0007669"/>
    <property type="project" value="UniProtKB-KW"/>
</dbReference>
<evidence type="ECO:0000256" key="1">
    <source>
        <dbReference type="ARBA" id="ARBA00022723"/>
    </source>
</evidence>
<feature type="region of interest" description="Disordered" evidence="5">
    <location>
        <begin position="333"/>
        <end position="381"/>
    </location>
</feature>
<dbReference type="InterPro" id="IPR000306">
    <property type="entry name" value="Znf_FYVE"/>
</dbReference>
<feature type="domain" description="FYVE-type" evidence="6">
    <location>
        <begin position="276"/>
        <end position="330"/>
    </location>
</feature>
<sequence length="545" mass="62417">MHHRKLKIPVPPGFFKCPPLSEDEETVFIQQALTSFTTLLRLTRMKGGAVDWTLVEEIDAVKIYQGVPPQSYNDNGSLYMSSTEIQATLEEAAAVMDMSTDAKHKDFCEKFSKDVVDSASLYDLALPTPEHPRNYIGIKWVVYDMPSPLTKNRDMCLLECCDDFVINGRRGWARSFNSVRHGACPDFQMILDLVRMEVLIGGFIFLETDRPGYLEAVQLTYVDIRGKIPVWLRNLGVKNRVKQVKSMEAFFRRKRLTQVRFLSPQELVPTTIRKKCVLCQSIFLPFQPKKNCRKCGEVVCKKCSKHWNVAAIGEHRRVYRICHKCSSDIEPGQLNPLPDQSSSFVGLSRTESQSEQEAQQTLSYNSSRDDENFAAYPPSADYFEGDSKSAIYSTGRSIHNSARHAPEEPWYPPPPQRQPTNPGPSAYLYSDYDQPHVPQNYYQGQPQQYHHQEPHYPYPPPYGQPYPYPQDHLDYDQEYSTVHPPHYPRDQSHYDDIVDKPPPAVAATELLNVDRLKDTATPEQLLQLYRQLKAMNLEQAVSDTA</sequence>
<gene>
    <name evidence="7" type="ORF">Ae201684_017563</name>
</gene>
<dbReference type="PANTHER" id="PTHR13510">
    <property type="entry name" value="FYVE-FINGER-CONTAINING RAB5 EFFECTOR PROTEIN RABENOSYN-5-RELATED"/>
    <property type="match status" value="1"/>
</dbReference>
<evidence type="ECO:0000313" key="8">
    <source>
        <dbReference type="Proteomes" id="UP000481153"/>
    </source>
</evidence>
<organism evidence="7 8">
    <name type="scientific">Aphanomyces euteiches</name>
    <dbReference type="NCBI Taxonomy" id="100861"/>
    <lineage>
        <taxon>Eukaryota</taxon>
        <taxon>Sar</taxon>
        <taxon>Stramenopiles</taxon>
        <taxon>Oomycota</taxon>
        <taxon>Saprolegniomycetes</taxon>
        <taxon>Saprolegniales</taxon>
        <taxon>Verrucalvaceae</taxon>
        <taxon>Aphanomyces</taxon>
    </lineage>
</organism>
<feature type="region of interest" description="Disordered" evidence="5">
    <location>
        <begin position="400"/>
        <end position="437"/>
    </location>
</feature>
<dbReference type="Proteomes" id="UP000481153">
    <property type="component" value="Unassembled WGS sequence"/>
</dbReference>
<dbReference type="InterPro" id="IPR011011">
    <property type="entry name" value="Znf_FYVE_PHD"/>
</dbReference>
<dbReference type="Pfam" id="PF01363">
    <property type="entry name" value="FYVE"/>
    <property type="match status" value="1"/>
</dbReference>
<evidence type="ECO:0000256" key="4">
    <source>
        <dbReference type="PROSITE-ProRule" id="PRU00091"/>
    </source>
</evidence>
<dbReference type="InterPro" id="IPR052727">
    <property type="entry name" value="Rab4/Rab5_effector"/>
</dbReference>
<dbReference type="AlphaFoldDB" id="A0A6G0W8S8"/>
<dbReference type="Gene3D" id="3.30.530.20">
    <property type="match status" value="1"/>
</dbReference>
<comment type="caution">
    <text evidence="7">The sequence shown here is derived from an EMBL/GenBank/DDBJ whole genome shotgun (WGS) entry which is preliminary data.</text>
</comment>
<keyword evidence="3" id="KW-0862">Zinc</keyword>
<keyword evidence="1" id="KW-0479">Metal-binding</keyword>
<feature type="compositionally biased region" description="Low complexity" evidence="5">
    <location>
        <begin position="351"/>
        <end position="360"/>
    </location>
</feature>
<dbReference type="EMBL" id="VJMJ01000301">
    <property type="protein sequence ID" value="KAF0723596.1"/>
    <property type="molecule type" value="Genomic_DNA"/>
</dbReference>
<keyword evidence="2 4" id="KW-0863">Zinc-finger</keyword>
<name>A0A6G0W8S8_9STRA</name>
<dbReference type="PANTHER" id="PTHR13510:SF44">
    <property type="entry name" value="RABENOSYN-5"/>
    <property type="match status" value="1"/>
</dbReference>
<dbReference type="InterPro" id="IPR013083">
    <property type="entry name" value="Znf_RING/FYVE/PHD"/>
</dbReference>